<evidence type="ECO:0000313" key="1">
    <source>
        <dbReference type="EMBL" id="KAG9478477.1"/>
    </source>
</evidence>
<proteinExistence type="predicted"/>
<organism evidence="1 2">
    <name type="scientific">Eleutherodactylus coqui</name>
    <name type="common">Puerto Rican coqui</name>
    <dbReference type="NCBI Taxonomy" id="57060"/>
    <lineage>
        <taxon>Eukaryota</taxon>
        <taxon>Metazoa</taxon>
        <taxon>Chordata</taxon>
        <taxon>Craniata</taxon>
        <taxon>Vertebrata</taxon>
        <taxon>Euteleostomi</taxon>
        <taxon>Amphibia</taxon>
        <taxon>Batrachia</taxon>
        <taxon>Anura</taxon>
        <taxon>Neobatrachia</taxon>
        <taxon>Hyloidea</taxon>
        <taxon>Eleutherodactylidae</taxon>
        <taxon>Eleutherodactylinae</taxon>
        <taxon>Eleutherodactylus</taxon>
        <taxon>Eleutherodactylus</taxon>
    </lineage>
</organism>
<dbReference type="Proteomes" id="UP000770717">
    <property type="component" value="Unassembled WGS sequence"/>
</dbReference>
<dbReference type="AlphaFoldDB" id="A0A8J6K3M9"/>
<gene>
    <name evidence="1" type="ORF">GDO78_013489</name>
</gene>
<evidence type="ECO:0000313" key="2">
    <source>
        <dbReference type="Proteomes" id="UP000770717"/>
    </source>
</evidence>
<comment type="caution">
    <text evidence="1">The sequence shown here is derived from an EMBL/GenBank/DDBJ whole genome shotgun (WGS) entry which is preliminary data.</text>
</comment>
<protein>
    <submittedName>
        <fullName evidence="1">Uncharacterized protein</fullName>
    </submittedName>
</protein>
<dbReference type="EMBL" id="WNTK01000009">
    <property type="protein sequence ID" value="KAG9478477.1"/>
    <property type="molecule type" value="Genomic_DNA"/>
</dbReference>
<name>A0A8J6K3M9_ELECQ</name>
<accession>A0A8J6K3M9</accession>
<sequence>MLLSPGDKPVSELSGCSLPFKAHEHLSKPNVHVYREAGGIVGWIMIVQVLKANEQLFFCYGFRNCIILNGIIPAIKNLGLMPTAVTYSACGISQQSRSWCPPKDPILTSQICCVHPA</sequence>
<reference evidence="1" key="1">
    <citation type="thesis" date="2020" institute="ProQuest LLC" country="789 East Eisenhower Parkway, Ann Arbor, MI, USA">
        <title>Comparative Genomics and Chromosome Evolution.</title>
        <authorList>
            <person name="Mudd A.B."/>
        </authorList>
    </citation>
    <scope>NUCLEOTIDE SEQUENCE</scope>
    <source>
        <strain evidence="1">HN-11 Male</strain>
        <tissue evidence="1">Kidney and liver</tissue>
    </source>
</reference>
<keyword evidence="2" id="KW-1185">Reference proteome</keyword>